<feature type="chain" id="PRO_5039175051" description="Deacetylase PdaC domain-containing protein" evidence="1">
    <location>
        <begin position="25"/>
        <end position="212"/>
    </location>
</feature>
<evidence type="ECO:0000313" key="3">
    <source>
        <dbReference type="Proteomes" id="UP000005561"/>
    </source>
</evidence>
<dbReference type="Proteomes" id="UP000005561">
    <property type="component" value="Unassembled WGS sequence"/>
</dbReference>
<protein>
    <recommendedName>
        <fullName evidence="4">Deacetylase PdaC domain-containing protein</fullName>
    </recommendedName>
</protein>
<reference evidence="2" key="1">
    <citation type="submission" date="2009-07" db="EMBL/GenBank/DDBJ databases">
        <authorList>
            <person name="Weinstock G."/>
            <person name="Sodergren E."/>
            <person name="Clifton S."/>
            <person name="Fulton L."/>
            <person name="Fulton B."/>
            <person name="Courtney L."/>
            <person name="Fronick C."/>
            <person name="Harrison M."/>
            <person name="Strong C."/>
            <person name="Farmer C."/>
            <person name="Delahaunty K."/>
            <person name="Markovic C."/>
            <person name="Hall O."/>
            <person name="Minx P."/>
            <person name="Tomlinson C."/>
            <person name="Mitreva M."/>
            <person name="Nelson J."/>
            <person name="Hou S."/>
            <person name="Wollam A."/>
            <person name="Pepin K.H."/>
            <person name="Johnson M."/>
            <person name="Bhonagiri V."/>
            <person name="Nash W.E."/>
            <person name="Warren W."/>
            <person name="Chinwalla A."/>
            <person name="Mardis E.R."/>
            <person name="Wilson R.K."/>
        </authorList>
    </citation>
    <scope>NUCLEOTIDE SEQUENCE [LARGE SCALE GENOMIC DNA]</scope>
    <source>
        <strain evidence="2">DSM 14469</strain>
    </source>
</reference>
<dbReference type="STRING" id="168384.SAMN05660368_02771"/>
<keyword evidence="1" id="KW-0732">Signal</keyword>
<evidence type="ECO:0000313" key="2">
    <source>
        <dbReference type="EMBL" id="EET62959.1"/>
    </source>
</evidence>
<evidence type="ECO:0000256" key="1">
    <source>
        <dbReference type="SAM" id="SignalP"/>
    </source>
</evidence>
<accession>C6L9M0</accession>
<evidence type="ECO:0008006" key="4">
    <source>
        <dbReference type="Google" id="ProtNLM"/>
    </source>
</evidence>
<proteinExistence type="predicted"/>
<name>C6L9M0_9FIRM</name>
<organism evidence="2 3">
    <name type="scientific">Marvinbryantia formatexigens DSM 14469</name>
    <dbReference type="NCBI Taxonomy" id="478749"/>
    <lineage>
        <taxon>Bacteria</taxon>
        <taxon>Bacillati</taxon>
        <taxon>Bacillota</taxon>
        <taxon>Clostridia</taxon>
        <taxon>Lachnospirales</taxon>
        <taxon>Lachnospiraceae</taxon>
        <taxon>Marvinbryantia</taxon>
    </lineage>
</organism>
<feature type="signal peptide" evidence="1">
    <location>
        <begin position="1"/>
        <end position="24"/>
    </location>
</feature>
<keyword evidence="3" id="KW-1185">Reference proteome</keyword>
<dbReference type="EMBL" id="ACCL02000001">
    <property type="protein sequence ID" value="EET62959.1"/>
    <property type="molecule type" value="Genomic_DNA"/>
</dbReference>
<comment type="caution">
    <text evidence="2">The sequence shown here is derived from an EMBL/GenBank/DDBJ whole genome shotgun (WGS) entry which is preliminary data.</text>
</comment>
<dbReference type="RefSeq" id="WP_006860112.1">
    <property type="nucleotide sequence ID" value="NZ_ACCL02000001.1"/>
</dbReference>
<gene>
    <name evidence="2" type="ORF">BRYFOR_05310</name>
</gene>
<dbReference type="AlphaFoldDB" id="C6L9M0"/>
<sequence length="212" mass="23873">MKRMIKIFCFCAICGVLSGGNVCASGQPETENMEEESVREFSAADLSDLLLKTREAVYESTEITEEQIIPYDKPAEGSFIENLEADVMVSGQPCKMQFYYRPDETLTQINCIFSAEEGYSDDKEELWRVAAETVELLEEKWKDELGISGSAFRAEKAPDFAKPVNKRKSFYMNSGICYNFSFDSFPAEEGADACDIVFSFQAVRSDFSDAEK</sequence>